<dbReference type="InterPro" id="IPR039425">
    <property type="entry name" value="RNA_pol_sigma-70-like"/>
</dbReference>
<dbReference type="InterPro" id="IPR013249">
    <property type="entry name" value="RNA_pol_sigma70_r4_t2"/>
</dbReference>
<organism evidence="10 11">
    <name type="scientific">Bittarella massiliensis</name>
    <name type="common">ex Durand et al. 2017</name>
    <dbReference type="NCBI Taxonomy" id="1720313"/>
    <lineage>
        <taxon>Bacteria</taxon>
        <taxon>Bacillati</taxon>
        <taxon>Bacillota</taxon>
        <taxon>Clostridia</taxon>
        <taxon>Eubacteriales</taxon>
        <taxon>Oscillospiraceae</taxon>
        <taxon>Bittarella (ex Durand et al. 2017)</taxon>
    </lineage>
</organism>
<evidence type="ECO:0000256" key="2">
    <source>
        <dbReference type="ARBA" id="ARBA00023015"/>
    </source>
</evidence>
<evidence type="ECO:0000256" key="1">
    <source>
        <dbReference type="ARBA" id="ARBA00010641"/>
    </source>
</evidence>
<dbReference type="Proteomes" id="UP000184089">
    <property type="component" value="Unassembled WGS sequence"/>
</dbReference>
<evidence type="ECO:0000313" key="11">
    <source>
        <dbReference type="Proteomes" id="UP000184089"/>
    </source>
</evidence>
<feature type="region of interest" description="Disordered" evidence="6">
    <location>
        <begin position="98"/>
        <end position="119"/>
    </location>
</feature>
<dbReference type="EMBL" id="FQVY01000001">
    <property type="protein sequence ID" value="SHF83436.1"/>
    <property type="molecule type" value="Genomic_DNA"/>
</dbReference>
<dbReference type="GO" id="GO:0006352">
    <property type="term" value="P:DNA-templated transcription initiation"/>
    <property type="evidence" value="ECO:0007669"/>
    <property type="project" value="InterPro"/>
</dbReference>
<evidence type="ECO:0000259" key="7">
    <source>
        <dbReference type="Pfam" id="PF04542"/>
    </source>
</evidence>
<dbReference type="Proteomes" id="UP000474718">
    <property type="component" value="Unassembled WGS sequence"/>
</dbReference>
<dbReference type="PANTHER" id="PTHR43133">
    <property type="entry name" value="RNA POLYMERASE ECF-TYPE SIGMA FACTO"/>
    <property type="match status" value="1"/>
</dbReference>
<comment type="caution">
    <text evidence="10">The sequence shown here is derived from an EMBL/GenBank/DDBJ whole genome shotgun (WGS) entry which is preliminary data.</text>
</comment>
<dbReference type="SUPFAM" id="SSF88659">
    <property type="entry name" value="Sigma3 and sigma4 domains of RNA polymerase sigma factors"/>
    <property type="match status" value="1"/>
</dbReference>
<evidence type="ECO:0000313" key="9">
    <source>
        <dbReference type="EMBL" id="MZL70143.1"/>
    </source>
</evidence>
<dbReference type="Pfam" id="PF04542">
    <property type="entry name" value="Sigma70_r2"/>
    <property type="match status" value="1"/>
</dbReference>
<proteinExistence type="inferred from homology"/>
<keyword evidence="5" id="KW-0804">Transcription</keyword>
<dbReference type="InterPro" id="IPR013324">
    <property type="entry name" value="RNA_pol_sigma_r3/r4-like"/>
</dbReference>
<reference evidence="9 12" key="3">
    <citation type="journal article" date="2019" name="Nat. Med.">
        <title>A library of human gut bacterial isolates paired with longitudinal multiomics data enables mechanistic microbiome research.</title>
        <authorList>
            <person name="Poyet M."/>
            <person name="Groussin M."/>
            <person name="Gibbons S.M."/>
            <person name="Avila-Pacheco J."/>
            <person name="Jiang X."/>
            <person name="Kearney S.M."/>
            <person name="Perrotta A.R."/>
            <person name="Berdy B."/>
            <person name="Zhao S."/>
            <person name="Lieberman T.D."/>
            <person name="Swanson P.K."/>
            <person name="Smith M."/>
            <person name="Roesemann S."/>
            <person name="Alexander J.E."/>
            <person name="Rich S.A."/>
            <person name="Livny J."/>
            <person name="Vlamakis H."/>
            <person name="Clish C."/>
            <person name="Bullock K."/>
            <person name="Deik A."/>
            <person name="Scott J."/>
            <person name="Pierce K.A."/>
            <person name="Xavier R.J."/>
            <person name="Alm E.J."/>
        </authorList>
    </citation>
    <scope>NUCLEOTIDE SEQUENCE [LARGE SCALE GENOMIC DNA]</scope>
    <source>
        <strain evidence="9 12">BIOML-A2</strain>
    </source>
</reference>
<dbReference type="Gene3D" id="1.10.10.10">
    <property type="entry name" value="Winged helix-like DNA-binding domain superfamily/Winged helix DNA-binding domain"/>
    <property type="match status" value="1"/>
</dbReference>
<dbReference type="InterPro" id="IPR014284">
    <property type="entry name" value="RNA_pol_sigma-70_dom"/>
</dbReference>
<dbReference type="Pfam" id="PF08281">
    <property type="entry name" value="Sigma70_r4_2"/>
    <property type="match status" value="1"/>
</dbReference>
<feature type="domain" description="RNA polymerase sigma-70 region 2" evidence="7">
    <location>
        <begin position="38"/>
        <end position="96"/>
    </location>
</feature>
<protein>
    <submittedName>
        <fullName evidence="10">RNA polymerase sigma factor, sigma-70 family</fullName>
    </submittedName>
    <submittedName>
        <fullName evidence="9">Sigma-70 family RNA polymerase sigma factor</fullName>
    </submittedName>
</protein>
<sequence>MFDLTVSHKQLGRWLKQVQQGDERAFAKLYAATVEAQYYQALALLGDPHLADDAVQDSYASLYKNTANIRDPQAVVAYLNRATYSCCQTILRRERRAPRAEGGVLSSHPDAAPGEGALDRRETSIALEQALRRLPERERIATIRFYCQQIPLRQIAQELGCSLATVKRSLASAKAKLRLYLKDSFALVPAGLALRWALPHSSQESARRAGLPHPPQRRISLPAAFACIALRDDGSGVDWASLHLTDSEGRPLPLEGADPASGEVYAGLPDGDYRLAVCDLAGNEAVLPFSVSPLL</sequence>
<feature type="domain" description="RNA polymerase sigma factor 70 region 4 type 2" evidence="8">
    <location>
        <begin position="126"/>
        <end position="177"/>
    </location>
</feature>
<dbReference type="InterPro" id="IPR013325">
    <property type="entry name" value="RNA_pol_sigma_r2"/>
</dbReference>
<dbReference type="EMBL" id="WWVX01000007">
    <property type="protein sequence ID" value="MZL70143.1"/>
    <property type="molecule type" value="Genomic_DNA"/>
</dbReference>
<dbReference type="InterPro" id="IPR007627">
    <property type="entry name" value="RNA_pol_sigma70_r2"/>
</dbReference>
<evidence type="ECO:0000256" key="6">
    <source>
        <dbReference type="SAM" id="MobiDB-lite"/>
    </source>
</evidence>
<gene>
    <name evidence="9" type="ORF">GT747_10300</name>
    <name evidence="10" type="ORF">SAMN05444424_0855</name>
</gene>
<name>A0AAQ1MC43_9FIRM</name>
<comment type="similarity">
    <text evidence="1">Belongs to the sigma-70 factor family. ECF subfamily.</text>
</comment>
<dbReference type="InterPro" id="IPR036388">
    <property type="entry name" value="WH-like_DNA-bd_sf"/>
</dbReference>
<dbReference type="PANTHER" id="PTHR43133:SF8">
    <property type="entry name" value="RNA POLYMERASE SIGMA FACTOR HI_1459-RELATED"/>
    <property type="match status" value="1"/>
</dbReference>
<dbReference type="RefSeq" id="WP_021661211.1">
    <property type="nucleotide sequence ID" value="NZ_FQVY01000001.1"/>
</dbReference>
<reference evidence="10" key="1">
    <citation type="submission" date="2016-11" db="EMBL/GenBank/DDBJ databases">
        <authorList>
            <person name="Varghese N."/>
            <person name="Submissions S."/>
        </authorList>
    </citation>
    <scope>NUCLEOTIDE SEQUENCE</scope>
    <source>
        <strain evidence="10">DSM 4029</strain>
    </source>
</reference>
<dbReference type="SUPFAM" id="SSF88946">
    <property type="entry name" value="Sigma2 domain of RNA polymerase sigma factors"/>
    <property type="match status" value="1"/>
</dbReference>
<dbReference type="GO" id="GO:0003677">
    <property type="term" value="F:DNA binding"/>
    <property type="evidence" value="ECO:0007669"/>
    <property type="project" value="UniProtKB-KW"/>
</dbReference>
<dbReference type="GO" id="GO:0016987">
    <property type="term" value="F:sigma factor activity"/>
    <property type="evidence" value="ECO:0007669"/>
    <property type="project" value="UniProtKB-KW"/>
</dbReference>
<evidence type="ECO:0000313" key="10">
    <source>
        <dbReference type="EMBL" id="SHF83436.1"/>
    </source>
</evidence>
<dbReference type="CDD" id="cd06171">
    <property type="entry name" value="Sigma70_r4"/>
    <property type="match status" value="1"/>
</dbReference>
<dbReference type="NCBIfam" id="TIGR02937">
    <property type="entry name" value="sigma70-ECF"/>
    <property type="match status" value="1"/>
</dbReference>
<keyword evidence="3" id="KW-0731">Sigma factor</keyword>
<evidence type="ECO:0000256" key="5">
    <source>
        <dbReference type="ARBA" id="ARBA00023163"/>
    </source>
</evidence>
<evidence type="ECO:0000313" key="12">
    <source>
        <dbReference type="Proteomes" id="UP000474718"/>
    </source>
</evidence>
<evidence type="ECO:0000256" key="3">
    <source>
        <dbReference type="ARBA" id="ARBA00023082"/>
    </source>
</evidence>
<keyword evidence="4" id="KW-0238">DNA-binding</keyword>
<reference evidence="11" key="2">
    <citation type="submission" date="2016-11" db="EMBL/GenBank/DDBJ databases">
        <authorList>
            <person name="Jaros S."/>
            <person name="Januszkiewicz K."/>
            <person name="Wedrychowicz H."/>
        </authorList>
    </citation>
    <scope>NUCLEOTIDE SEQUENCE [LARGE SCALE GENOMIC DNA]</scope>
    <source>
        <strain evidence="11">DSM 4029</strain>
    </source>
</reference>
<dbReference type="AlphaFoldDB" id="A0AAQ1MC43"/>
<dbReference type="Gene3D" id="1.10.1740.10">
    <property type="match status" value="1"/>
</dbReference>
<evidence type="ECO:0000256" key="4">
    <source>
        <dbReference type="ARBA" id="ARBA00023125"/>
    </source>
</evidence>
<keyword evidence="12" id="KW-1185">Reference proteome</keyword>
<accession>A0AAQ1MC43</accession>
<evidence type="ECO:0000259" key="8">
    <source>
        <dbReference type="Pfam" id="PF08281"/>
    </source>
</evidence>
<keyword evidence="2" id="KW-0805">Transcription regulation</keyword>